<dbReference type="GO" id="GO:0005634">
    <property type="term" value="C:nucleus"/>
    <property type="evidence" value="ECO:0007669"/>
    <property type="project" value="TreeGrafter"/>
</dbReference>
<keyword evidence="4" id="KW-1185">Reference proteome</keyword>
<evidence type="ECO:0000313" key="4">
    <source>
        <dbReference type="Proteomes" id="UP000492821"/>
    </source>
</evidence>
<evidence type="ECO:0000256" key="2">
    <source>
        <dbReference type="ARBA" id="ARBA00021561"/>
    </source>
</evidence>
<dbReference type="WBParaSite" id="Pan_g12187.t1">
    <property type="protein sequence ID" value="Pan_g12187.t1"/>
    <property type="gene ID" value="Pan_g12187"/>
</dbReference>
<dbReference type="GO" id="GO:0000056">
    <property type="term" value="P:ribosomal small subunit export from nucleus"/>
    <property type="evidence" value="ECO:0007669"/>
    <property type="project" value="TreeGrafter"/>
</dbReference>
<accession>A0A7E4UT69</accession>
<proteinExistence type="inferred from homology"/>
<organism evidence="4 5">
    <name type="scientific">Panagrellus redivivus</name>
    <name type="common">Microworm</name>
    <dbReference type="NCBI Taxonomy" id="6233"/>
    <lineage>
        <taxon>Eukaryota</taxon>
        <taxon>Metazoa</taxon>
        <taxon>Ecdysozoa</taxon>
        <taxon>Nematoda</taxon>
        <taxon>Chromadorea</taxon>
        <taxon>Rhabditida</taxon>
        <taxon>Tylenchina</taxon>
        <taxon>Panagrolaimomorpha</taxon>
        <taxon>Panagrolaimoidea</taxon>
        <taxon>Panagrolaimidae</taxon>
        <taxon>Panagrellus</taxon>
    </lineage>
</organism>
<dbReference type="InterPro" id="IPR007307">
    <property type="entry name" value="Ltv1"/>
</dbReference>
<dbReference type="AlphaFoldDB" id="A0A7E4UT69"/>
<dbReference type="GO" id="GO:0005829">
    <property type="term" value="C:cytosol"/>
    <property type="evidence" value="ECO:0007669"/>
    <property type="project" value="TreeGrafter"/>
</dbReference>
<protein>
    <recommendedName>
        <fullName evidence="2">Protein LTV1 homolog</fullName>
    </recommendedName>
</protein>
<feature type="region of interest" description="Disordered" evidence="3">
    <location>
        <begin position="195"/>
        <end position="221"/>
    </location>
</feature>
<comment type="similarity">
    <text evidence="1">Belongs to the LTV1 family.</text>
</comment>
<feature type="compositionally biased region" description="Acidic residues" evidence="3">
    <location>
        <begin position="195"/>
        <end position="211"/>
    </location>
</feature>
<sequence>MGKKKVFIGRNEGVKFNLLHRSQKDPLVANHEASDRVLAPVQRNKNHGRHAEQLKYGIYLDDDYDYLQHLKDTNEIAGDIEDRTVIKVPEGAIQLPSTLFETKGVQLKVGLLNKAAPSAALPCGVDPDVLEVLEALDDDADVDGELDDDFMELAKGGGDFDDEDMEVEKFNPLMDEKSGKASMMARMGLIREQFSDEGSDFESGDDFDEEEEPKRPGNRNRITDLLTCGSISSSCMPRNEGKRIVDDHFEQIAEEYGDEHIGYGEGDEDDESDEEEAVDMNELSQAEWKAKLEELRGTAKIRFDELELPDDEIKRKTLLAASVDKPEKMEKVTLEPSGRKRNHWDAESILSTYSTAYNHPTLIKEPSKKKFGLTKKDLNALNSMEIDKVSMISATSVSTYRPKGETAEERRARKAAVKEAKRDRRVEKKANKLAFSEAERAMNHQAAKTMVKGRPIK</sequence>
<name>A0A7E4UT69_PANRE</name>
<evidence type="ECO:0000256" key="1">
    <source>
        <dbReference type="ARBA" id="ARBA00009078"/>
    </source>
</evidence>
<reference evidence="5" key="2">
    <citation type="submission" date="2020-10" db="UniProtKB">
        <authorList>
            <consortium name="WormBaseParasite"/>
        </authorList>
    </citation>
    <scope>IDENTIFICATION</scope>
</reference>
<evidence type="ECO:0000256" key="3">
    <source>
        <dbReference type="SAM" id="MobiDB-lite"/>
    </source>
</evidence>
<feature type="region of interest" description="Disordered" evidence="3">
    <location>
        <begin position="403"/>
        <end position="428"/>
    </location>
</feature>
<dbReference type="GO" id="GO:0042274">
    <property type="term" value="P:ribosomal small subunit biogenesis"/>
    <property type="evidence" value="ECO:0007669"/>
    <property type="project" value="InterPro"/>
</dbReference>
<dbReference type="GO" id="GO:0030688">
    <property type="term" value="C:preribosome, small subunit precursor"/>
    <property type="evidence" value="ECO:0007669"/>
    <property type="project" value="TreeGrafter"/>
</dbReference>
<dbReference type="Pfam" id="PF04180">
    <property type="entry name" value="LTV"/>
    <property type="match status" value="1"/>
</dbReference>
<dbReference type="PANTHER" id="PTHR21531:SF0">
    <property type="entry name" value="PROTEIN LTV1 HOMOLOG"/>
    <property type="match status" value="1"/>
</dbReference>
<reference evidence="4" key="1">
    <citation type="journal article" date="2013" name="Genetics">
        <title>The draft genome and transcriptome of Panagrellus redivivus are shaped by the harsh demands of a free-living lifestyle.</title>
        <authorList>
            <person name="Srinivasan J."/>
            <person name="Dillman A.R."/>
            <person name="Macchietto M.G."/>
            <person name="Heikkinen L."/>
            <person name="Lakso M."/>
            <person name="Fracchia K.M."/>
            <person name="Antoshechkin I."/>
            <person name="Mortazavi A."/>
            <person name="Wong G."/>
            <person name="Sternberg P.W."/>
        </authorList>
    </citation>
    <scope>NUCLEOTIDE SEQUENCE [LARGE SCALE GENOMIC DNA]</scope>
    <source>
        <strain evidence="4">MT8872</strain>
    </source>
</reference>
<evidence type="ECO:0000313" key="5">
    <source>
        <dbReference type="WBParaSite" id="Pan_g12187.t1"/>
    </source>
</evidence>
<dbReference type="Proteomes" id="UP000492821">
    <property type="component" value="Unassembled WGS sequence"/>
</dbReference>
<dbReference type="PANTHER" id="PTHR21531">
    <property type="entry name" value="LOW-TEMPERATURE VIABILITY PROTEIN LTV1-RELATED"/>
    <property type="match status" value="1"/>
</dbReference>